<dbReference type="PANTHER" id="PTHR13140:SF709">
    <property type="entry name" value="UNCONVENTIONAL MYOSIN-XV"/>
    <property type="match status" value="1"/>
</dbReference>
<protein>
    <recommendedName>
        <fullName evidence="5">Myosin motor domain-containing protein</fullName>
    </recommendedName>
</protein>
<dbReference type="GO" id="GO:0016459">
    <property type="term" value="C:myosin complex"/>
    <property type="evidence" value="ECO:0007669"/>
    <property type="project" value="UniProtKB-KW"/>
</dbReference>
<keyword evidence="4" id="KW-0518">Myosin</keyword>
<dbReference type="PANTHER" id="PTHR13140">
    <property type="entry name" value="MYOSIN"/>
    <property type="match status" value="1"/>
</dbReference>
<dbReference type="GO" id="GO:0016020">
    <property type="term" value="C:membrane"/>
    <property type="evidence" value="ECO:0007669"/>
    <property type="project" value="TreeGrafter"/>
</dbReference>
<organism evidence="6 7">
    <name type="scientific">Strongylus vulgaris</name>
    <name type="common">Blood worm</name>
    <dbReference type="NCBI Taxonomy" id="40348"/>
    <lineage>
        <taxon>Eukaryota</taxon>
        <taxon>Metazoa</taxon>
        <taxon>Ecdysozoa</taxon>
        <taxon>Nematoda</taxon>
        <taxon>Chromadorea</taxon>
        <taxon>Rhabditida</taxon>
        <taxon>Rhabditina</taxon>
        <taxon>Rhabditomorpha</taxon>
        <taxon>Strongyloidea</taxon>
        <taxon>Strongylidae</taxon>
        <taxon>Strongylus</taxon>
    </lineage>
</organism>
<dbReference type="Gene3D" id="1.10.10.820">
    <property type="match status" value="1"/>
</dbReference>
<feature type="domain" description="Myosin motor" evidence="5">
    <location>
        <begin position="1"/>
        <end position="128"/>
    </location>
</feature>
<gene>
    <name evidence="6" type="ORF">SVUK_LOCUS18832</name>
</gene>
<evidence type="ECO:0000313" key="6">
    <source>
        <dbReference type="EMBL" id="VDM83834.1"/>
    </source>
</evidence>
<evidence type="ECO:0000256" key="1">
    <source>
        <dbReference type="ARBA" id="ARBA00022741"/>
    </source>
</evidence>
<dbReference type="GO" id="GO:0098858">
    <property type="term" value="C:actin-based cell projection"/>
    <property type="evidence" value="ECO:0007669"/>
    <property type="project" value="TreeGrafter"/>
</dbReference>
<evidence type="ECO:0000256" key="3">
    <source>
        <dbReference type="ARBA" id="ARBA00023203"/>
    </source>
</evidence>
<evidence type="ECO:0000256" key="2">
    <source>
        <dbReference type="ARBA" id="ARBA00022840"/>
    </source>
</evidence>
<dbReference type="PROSITE" id="PS51456">
    <property type="entry name" value="MYOSIN_MOTOR"/>
    <property type="match status" value="1"/>
</dbReference>
<keyword evidence="4" id="KW-0505">Motor protein</keyword>
<dbReference type="InterPro" id="IPR027417">
    <property type="entry name" value="P-loop_NTPase"/>
</dbReference>
<dbReference type="SUPFAM" id="SSF52540">
    <property type="entry name" value="P-loop containing nucleoside triphosphate hydrolases"/>
    <property type="match status" value="1"/>
</dbReference>
<evidence type="ECO:0000259" key="5">
    <source>
        <dbReference type="PROSITE" id="PS51456"/>
    </source>
</evidence>
<accession>A0A3P7JY19</accession>
<keyword evidence="1" id="KW-0547">Nucleotide-binding</keyword>
<evidence type="ECO:0000313" key="7">
    <source>
        <dbReference type="Proteomes" id="UP000270094"/>
    </source>
</evidence>
<evidence type="ECO:0000256" key="4">
    <source>
        <dbReference type="PROSITE-ProRule" id="PRU00782"/>
    </source>
</evidence>
<dbReference type="GO" id="GO:0051015">
    <property type="term" value="F:actin filament binding"/>
    <property type="evidence" value="ECO:0007669"/>
    <property type="project" value="TreeGrafter"/>
</dbReference>
<comment type="caution">
    <text evidence="4">Lacks conserved residue(s) required for the propagation of feature annotation.</text>
</comment>
<name>A0A3P7JY19_STRVU</name>
<dbReference type="GO" id="GO:0000146">
    <property type="term" value="F:microfilament motor activity"/>
    <property type="evidence" value="ECO:0007669"/>
    <property type="project" value="TreeGrafter"/>
</dbReference>
<comment type="similarity">
    <text evidence="4">Belongs to the TRAFAC class myosin-kinesin ATPase superfamily. Myosin family.</text>
</comment>
<dbReference type="AlphaFoldDB" id="A0A3P7JY19"/>
<keyword evidence="2" id="KW-0067">ATP-binding</keyword>
<dbReference type="GO" id="GO:0005524">
    <property type="term" value="F:ATP binding"/>
    <property type="evidence" value="ECO:0007669"/>
    <property type="project" value="UniProtKB-KW"/>
</dbReference>
<sequence length="128" mass="14933">MSSDAKANYGIRDQQKFFYLTQGKVAETVRDDAANFTRLDTSLEIVGFSEEQRQIIYKTLATILHLGNMYFRQRRRYNNNGLEQLLINSVNEKLENVFVKQTFLDEMADYVNEGLTFDWKAVSFKLQG</sequence>
<dbReference type="EMBL" id="UYYB01125657">
    <property type="protein sequence ID" value="VDM83834.1"/>
    <property type="molecule type" value="Genomic_DNA"/>
</dbReference>
<keyword evidence="7" id="KW-1185">Reference proteome</keyword>
<dbReference type="OrthoDB" id="312459at2759"/>
<dbReference type="GO" id="GO:0005737">
    <property type="term" value="C:cytoplasm"/>
    <property type="evidence" value="ECO:0007669"/>
    <property type="project" value="TreeGrafter"/>
</dbReference>
<dbReference type="Gene3D" id="1.20.120.720">
    <property type="entry name" value="Myosin VI head, motor domain, U50 subdomain"/>
    <property type="match status" value="1"/>
</dbReference>
<keyword evidence="3 4" id="KW-0009">Actin-binding</keyword>
<dbReference type="InterPro" id="IPR001609">
    <property type="entry name" value="Myosin_head_motor_dom-like"/>
</dbReference>
<dbReference type="Gene3D" id="1.20.58.530">
    <property type="match status" value="1"/>
</dbReference>
<dbReference type="Pfam" id="PF00063">
    <property type="entry name" value="Myosin_head"/>
    <property type="match status" value="2"/>
</dbReference>
<dbReference type="Proteomes" id="UP000270094">
    <property type="component" value="Unassembled WGS sequence"/>
</dbReference>
<reference evidence="6 7" key="1">
    <citation type="submission" date="2018-11" db="EMBL/GenBank/DDBJ databases">
        <authorList>
            <consortium name="Pathogen Informatics"/>
        </authorList>
    </citation>
    <scope>NUCLEOTIDE SEQUENCE [LARGE SCALE GENOMIC DNA]</scope>
</reference>
<proteinExistence type="inferred from homology"/>
<dbReference type="GO" id="GO:0007015">
    <property type="term" value="P:actin filament organization"/>
    <property type="evidence" value="ECO:0007669"/>
    <property type="project" value="TreeGrafter"/>
</dbReference>